<name>A0A166C5J9_9EURY</name>
<proteinExistence type="predicted"/>
<dbReference type="EMBL" id="LWMV01000188">
    <property type="protein sequence ID" value="KZX11437.1"/>
    <property type="molecule type" value="Genomic_DNA"/>
</dbReference>
<dbReference type="AlphaFoldDB" id="A0A166C5J9"/>
<dbReference type="InterPro" id="IPR011050">
    <property type="entry name" value="Pectin_lyase_fold/virulence"/>
</dbReference>
<dbReference type="PATRIC" id="fig|49547.3.peg.1531"/>
<dbReference type="STRING" id="49547.MBCUR_14330"/>
<keyword evidence="2" id="KW-1185">Reference proteome</keyword>
<accession>A0A166C5J9</accession>
<comment type="caution">
    <text evidence="1">The sequence shown here is derived from an EMBL/GenBank/DDBJ whole genome shotgun (WGS) entry which is preliminary data.</text>
</comment>
<dbReference type="RefSeq" id="WP_067092025.1">
    <property type="nucleotide sequence ID" value="NZ_LWMV01000188.1"/>
</dbReference>
<evidence type="ECO:0000313" key="2">
    <source>
        <dbReference type="Proteomes" id="UP000077245"/>
    </source>
</evidence>
<organism evidence="1 2">
    <name type="scientific">Methanobrevibacter curvatus</name>
    <dbReference type="NCBI Taxonomy" id="49547"/>
    <lineage>
        <taxon>Archaea</taxon>
        <taxon>Methanobacteriati</taxon>
        <taxon>Methanobacteriota</taxon>
        <taxon>Methanomada group</taxon>
        <taxon>Methanobacteria</taxon>
        <taxon>Methanobacteriales</taxon>
        <taxon>Methanobacteriaceae</taxon>
        <taxon>Methanobrevibacter</taxon>
    </lineage>
</organism>
<dbReference type="Proteomes" id="UP000077245">
    <property type="component" value="Unassembled WGS sequence"/>
</dbReference>
<reference evidence="1 2" key="1">
    <citation type="submission" date="2016-04" db="EMBL/GenBank/DDBJ databases">
        <title>Genome sequence of Methanobrevibacter curvatus DSM 11111.</title>
        <authorList>
            <person name="Poehlein A."/>
            <person name="Seedorf H."/>
            <person name="Daniel R."/>
        </authorList>
    </citation>
    <scope>NUCLEOTIDE SEQUENCE [LARGE SCALE GENOMIC DNA]</scope>
    <source>
        <strain evidence="1 2">DSM 11111</strain>
    </source>
</reference>
<dbReference type="SUPFAM" id="SSF51126">
    <property type="entry name" value="Pectin lyase-like"/>
    <property type="match status" value="1"/>
</dbReference>
<evidence type="ECO:0008006" key="3">
    <source>
        <dbReference type="Google" id="ProtNLM"/>
    </source>
</evidence>
<evidence type="ECO:0000313" key="1">
    <source>
        <dbReference type="EMBL" id="KZX11437.1"/>
    </source>
</evidence>
<sequence>MLKKSIFVFIVILSIFILIGSVSAATYSISNSTDSDTISKMISGKIPIKDSKFIKNGDVIKFRAGNYNNLKLIVNKRITITTTKNSKGKVRFIGKNKGIAINLKNNKNKKANIIGLKISKYDYGIYGKLNSGKISKNLFYKNLNKAIAIKGSKNSITNNRFIKSISGLNII</sequence>
<protein>
    <recommendedName>
        <fullName evidence="3">Periplasmic copper-binding protein NosD beta helix domain-containing protein</fullName>
    </recommendedName>
</protein>
<gene>
    <name evidence="1" type="ORF">MBCUR_14330</name>
</gene>